<proteinExistence type="predicted"/>
<dbReference type="RefSeq" id="WP_078348232.1">
    <property type="nucleotide sequence ID" value="NZ_MBTF01000012.1"/>
</dbReference>
<reference evidence="1 2" key="1">
    <citation type="submission" date="2016-07" db="EMBL/GenBank/DDBJ databases">
        <title>Genomic analysis of zinc-resistant bacterium Mucilaginibacter pedocola TBZ30.</title>
        <authorList>
            <person name="Huang J."/>
            <person name="Tang J."/>
        </authorList>
    </citation>
    <scope>NUCLEOTIDE SEQUENCE [LARGE SCALE GENOMIC DNA]</scope>
    <source>
        <strain evidence="1 2">TBZ30</strain>
    </source>
</reference>
<dbReference type="Proteomes" id="UP000189739">
    <property type="component" value="Unassembled WGS sequence"/>
</dbReference>
<name>A0A1S9PEW6_9SPHI</name>
<comment type="caution">
    <text evidence="1">The sequence shown here is derived from an EMBL/GenBank/DDBJ whole genome shotgun (WGS) entry which is preliminary data.</text>
</comment>
<dbReference type="OrthoDB" id="799018at2"/>
<sequence length="107" mass="12705">MDQKTIENQTRLYLYDLMNTAAEHGFKADEIWQFSLVNEVEKKQLQKTYHPTIATKMLPEAVLEVYHQIKSRLNQTFSKDELQLDKRTVVTDNLNYLVAYNLKRPRT</sequence>
<evidence type="ECO:0000313" key="2">
    <source>
        <dbReference type="Proteomes" id="UP000189739"/>
    </source>
</evidence>
<dbReference type="AlphaFoldDB" id="A0A1S9PEW6"/>
<keyword evidence="2" id="KW-1185">Reference proteome</keyword>
<protein>
    <submittedName>
        <fullName evidence="1">Uncharacterized protein</fullName>
    </submittedName>
</protein>
<evidence type="ECO:0000313" key="1">
    <source>
        <dbReference type="EMBL" id="OOQ59501.1"/>
    </source>
</evidence>
<organism evidence="1 2">
    <name type="scientific">Mucilaginibacter pedocola</name>
    <dbReference type="NCBI Taxonomy" id="1792845"/>
    <lineage>
        <taxon>Bacteria</taxon>
        <taxon>Pseudomonadati</taxon>
        <taxon>Bacteroidota</taxon>
        <taxon>Sphingobacteriia</taxon>
        <taxon>Sphingobacteriales</taxon>
        <taxon>Sphingobacteriaceae</taxon>
        <taxon>Mucilaginibacter</taxon>
    </lineage>
</organism>
<accession>A0A1S9PEW6</accession>
<gene>
    <name evidence="1" type="ORF">BC343_04795</name>
</gene>
<dbReference type="EMBL" id="MBTF01000012">
    <property type="protein sequence ID" value="OOQ59501.1"/>
    <property type="molecule type" value="Genomic_DNA"/>
</dbReference>